<keyword evidence="3" id="KW-1185">Reference proteome</keyword>
<feature type="compositionally biased region" description="Polar residues" evidence="1">
    <location>
        <begin position="336"/>
        <end position="361"/>
    </location>
</feature>
<dbReference type="Pfam" id="PF20245">
    <property type="entry name" value="DUF6600"/>
    <property type="match status" value="1"/>
</dbReference>
<gene>
    <name evidence="2" type="ORF">D6B99_03350</name>
</gene>
<dbReference type="OrthoDB" id="5485224at2"/>
<protein>
    <submittedName>
        <fullName evidence="2">Uncharacterized protein</fullName>
    </submittedName>
</protein>
<organism evidence="2 3">
    <name type="scientific">Arachidicoccus soli</name>
    <dbReference type="NCBI Taxonomy" id="2341117"/>
    <lineage>
        <taxon>Bacteria</taxon>
        <taxon>Pseudomonadati</taxon>
        <taxon>Bacteroidota</taxon>
        <taxon>Chitinophagia</taxon>
        <taxon>Chitinophagales</taxon>
        <taxon>Chitinophagaceae</taxon>
        <taxon>Arachidicoccus</taxon>
    </lineage>
</organism>
<dbReference type="EMBL" id="CP032489">
    <property type="protein sequence ID" value="AYD46736.1"/>
    <property type="molecule type" value="Genomic_DNA"/>
</dbReference>
<feature type="region of interest" description="Disordered" evidence="1">
    <location>
        <begin position="209"/>
        <end position="228"/>
    </location>
</feature>
<dbReference type="Proteomes" id="UP000266118">
    <property type="component" value="Chromosome"/>
</dbReference>
<feature type="compositionally biased region" description="Polar residues" evidence="1">
    <location>
        <begin position="304"/>
        <end position="316"/>
    </location>
</feature>
<evidence type="ECO:0000313" key="3">
    <source>
        <dbReference type="Proteomes" id="UP000266118"/>
    </source>
</evidence>
<evidence type="ECO:0000313" key="2">
    <source>
        <dbReference type="EMBL" id="AYD46736.1"/>
    </source>
</evidence>
<dbReference type="KEGG" id="ark:D6B99_03350"/>
<feature type="region of interest" description="Disordered" evidence="1">
    <location>
        <begin position="240"/>
        <end position="401"/>
    </location>
</feature>
<evidence type="ECO:0000256" key="1">
    <source>
        <dbReference type="SAM" id="MobiDB-lite"/>
    </source>
</evidence>
<feature type="compositionally biased region" description="Basic and acidic residues" evidence="1">
    <location>
        <begin position="383"/>
        <end position="401"/>
    </location>
</feature>
<name>A0A386HM92_9BACT</name>
<dbReference type="AlphaFoldDB" id="A0A386HM92"/>
<sequence>MYAQSDYGNNGYDYNNGYNDNNNYDNNDNYYNNDYNQDDGYAQQQGGGQITFNDFYSQLSPYGRWVNDPQNGRVWIANVSNFQPYSTNGYWTYTDYGWTWVSNYNWGWAPFHYGRWGYSNYYGWYWVPGYTWGPAWVSWSTGADVYGWAPLGPGMSFGVNISVSMFPSNYWTFMPRRYMGYRNINNYYYARSRNVTYIRNTTIINNYGNANNQRYARGPQVRDVERSSGRRIQTVRVVNTRDARTTGVRNNELHVYRPAVRGSSSRSSVTPNNRSNNYTPSRSTAPTRTVVPNNQQRIERAAPQRSSIERSGNPVQRSAPVRTQESHPAIQRSAPVRSQESYQETQRSAPVRTQESHSPVQRSAPARTYSPPPTRQRVSPPERASRGNTRSESHPVERSRR</sequence>
<dbReference type="InterPro" id="IPR046535">
    <property type="entry name" value="DUF6600"/>
</dbReference>
<accession>A0A386HM92</accession>
<feature type="compositionally biased region" description="Polar residues" evidence="1">
    <location>
        <begin position="262"/>
        <end position="296"/>
    </location>
</feature>
<proteinExistence type="predicted"/>
<reference evidence="2 3" key="1">
    <citation type="submission" date="2018-09" db="EMBL/GenBank/DDBJ databases">
        <title>Arachidicoccus sp. nov., a bacterium isolated from soil.</title>
        <authorList>
            <person name="Weon H.-Y."/>
            <person name="Kwon S.-W."/>
            <person name="Lee S.A."/>
        </authorList>
    </citation>
    <scope>NUCLEOTIDE SEQUENCE [LARGE SCALE GENOMIC DNA]</scope>
    <source>
        <strain evidence="2 3">KIS59-12</strain>
    </source>
</reference>
<feature type="region of interest" description="Disordered" evidence="1">
    <location>
        <begin position="1"/>
        <end position="30"/>
    </location>
</feature>